<name>A0ABY9UQY1_9ACTN</name>
<dbReference type="SUPFAM" id="SSF53474">
    <property type="entry name" value="alpha/beta-Hydrolases"/>
    <property type="match status" value="1"/>
</dbReference>
<dbReference type="InterPro" id="IPR000073">
    <property type="entry name" value="AB_hydrolase_1"/>
</dbReference>
<dbReference type="Proteomes" id="UP001305606">
    <property type="component" value="Chromosome"/>
</dbReference>
<feature type="domain" description="AB hydrolase-1" evidence="1">
    <location>
        <begin position="4"/>
        <end position="217"/>
    </location>
</feature>
<dbReference type="EMBL" id="CP117522">
    <property type="protein sequence ID" value="WNE94244.1"/>
    <property type="molecule type" value="Genomic_DNA"/>
</dbReference>
<protein>
    <submittedName>
        <fullName evidence="2">Alpha/beta hydrolase</fullName>
    </submittedName>
</protein>
<gene>
    <name evidence="2" type="ORF">PS467_02340</name>
</gene>
<sequence>MGNVVLVHGAWSDGSIWQEVIGDLHDSGHRALAVQLPMSSLADDIAWTRRHIDALDGPVTVVGHSYGGTVISGAALEHPRVGSLVFVAGYAPDEGETIPMLSDKGAEMPGRAAIRFGPDGWSTVDPEMFGDALAHDLPPRLARTLAAVQKPTHGACLTAPALPGAWHDLPCGYVLSTQDRILDPGLQRWFALRAGAVVTELPSSHLSPLSHHEAVATAIASMLPDEPLTG</sequence>
<dbReference type="RefSeq" id="WP_311033729.1">
    <property type="nucleotide sequence ID" value="NZ_CP117522.1"/>
</dbReference>
<dbReference type="PANTHER" id="PTHR37017">
    <property type="entry name" value="AB HYDROLASE-1 DOMAIN-CONTAINING PROTEIN-RELATED"/>
    <property type="match status" value="1"/>
</dbReference>
<dbReference type="InterPro" id="IPR029058">
    <property type="entry name" value="AB_hydrolase_fold"/>
</dbReference>
<dbReference type="Pfam" id="PF12697">
    <property type="entry name" value="Abhydrolase_6"/>
    <property type="match status" value="1"/>
</dbReference>
<evidence type="ECO:0000313" key="3">
    <source>
        <dbReference type="Proteomes" id="UP001305606"/>
    </source>
</evidence>
<reference evidence="2 3" key="1">
    <citation type="submission" date="2023-02" db="EMBL/GenBank/DDBJ databases">
        <title>Streptomyces sp. SCA4-21 with antifungal activity against Fusarium oxysporum f. sp. cubense, Streptomyces sp. SCA2-17 with antifungal activity against Fusarium oxysporum f. sp. cubense.</title>
        <authorList>
            <person name="Qi D."/>
        </authorList>
    </citation>
    <scope>NUCLEOTIDE SEQUENCE [LARGE SCALE GENOMIC DNA]</scope>
    <source>
        <strain evidence="2 3">SCA4-21</strain>
    </source>
</reference>
<keyword evidence="3" id="KW-1185">Reference proteome</keyword>
<organism evidence="2 3">
    <name type="scientific">Streptomyces luomodiensis</name>
    <dbReference type="NCBI Taxonomy" id="3026192"/>
    <lineage>
        <taxon>Bacteria</taxon>
        <taxon>Bacillati</taxon>
        <taxon>Actinomycetota</taxon>
        <taxon>Actinomycetes</taxon>
        <taxon>Kitasatosporales</taxon>
        <taxon>Streptomycetaceae</taxon>
        <taxon>Streptomyces</taxon>
    </lineage>
</organism>
<dbReference type="Gene3D" id="3.40.50.1820">
    <property type="entry name" value="alpha/beta hydrolase"/>
    <property type="match status" value="1"/>
</dbReference>
<proteinExistence type="predicted"/>
<dbReference type="InterPro" id="IPR052897">
    <property type="entry name" value="Sec-Metab_Biosynth_Hydrolase"/>
</dbReference>
<dbReference type="GO" id="GO:0016787">
    <property type="term" value="F:hydrolase activity"/>
    <property type="evidence" value="ECO:0007669"/>
    <property type="project" value="UniProtKB-KW"/>
</dbReference>
<accession>A0ABY9UQY1</accession>
<keyword evidence="2" id="KW-0378">Hydrolase</keyword>
<dbReference type="PANTHER" id="PTHR37017:SF11">
    <property type="entry name" value="ESTERASE_LIPASE_THIOESTERASE DOMAIN-CONTAINING PROTEIN"/>
    <property type="match status" value="1"/>
</dbReference>
<evidence type="ECO:0000313" key="2">
    <source>
        <dbReference type="EMBL" id="WNE94244.1"/>
    </source>
</evidence>
<evidence type="ECO:0000259" key="1">
    <source>
        <dbReference type="Pfam" id="PF12697"/>
    </source>
</evidence>